<dbReference type="KEGG" id="pshq:F3W81_13080"/>
<dbReference type="GO" id="GO:0003824">
    <property type="term" value="F:catalytic activity"/>
    <property type="evidence" value="ECO:0007669"/>
    <property type="project" value="UniProtKB-ARBA"/>
</dbReference>
<dbReference type="InterPro" id="IPR015797">
    <property type="entry name" value="NUDIX_hydrolase-like_dom_sf"/>
</dbReference>
<evidence type="ECO:0000313" key="3">
    <source>
        <dbReference type="Proteomes" id="UP000594118"/>
    </source>
</evidence>
<dbReference type="RefSeq" id="WP_193079588.1">
    <property type="nucleotide sequence ID" value="NZ_CP045201.1"/>
</dbReference>
<accession>A0A7L9WNZ6</accession>
<dbReference type="EMBL" id="CP045201">
    <property type="protein sequence ID" value="QOL81673.1"/>
    <property type="molecule type" value="Genomic_DNA"/>
</dbReference>
<evidence type="ECO:0000259" key="1">
    <source>
        <dbReference type="PROSITE" id="PS51462"/>
    </source>
</evidence>
<protein>
    <submittedName>
        <fullName evidence="2">NUDIX domain-containing protein</fullName>
    </submittedName>
</protein>
<dbReference type="PROSITE" id="PS51462">
    <property type="entry name" value="NUDIX"/>
    <property type="match status" value="1"/>
</dbReference>
<sequence length="148" mass="16930">MMRQTDISKEAFQRARDVHGAKLVIFFGEEMPVILRDDRPDIAEPGMFDFPGGGREAGESAVDCVLRETEEELSLRLSAADLHYGRLYHDHMGREVWFFAAHLGAERRAEIALGDEGQFWQMMRIDDYLTDPRAIVRLQSRLAEYLAG</sequence>
<dbReference type="AlphaFoldDB" id="A0A7L9WNZ6"/>
<organism evidence="2 3">
    <name type="scientific">Pseudooceanicola spongiae</name>
    <dbReference type="NCBI Taxonomy" id="2613965"/>
    <lineage>
        <taxon>Bacteria</taxon>
        <taxon>Pseudomonadati</taxon>
        <taxon>Pseudomonadota</taxon>
        <taxon>Alphaproteobacteria</taxon>
        <taxon>Rhodobacterales</taxon>
        <taxon>Paracoccaceae</taxon>
        <taxon>Pseudooceanicola</taxon>
    </lineage>
</organism>
<evidence type="ECO:0000313" key="2">
    <source>
        <dbReference type="EMBL" id="QOL81673.1"/>
    </source>
</evidence>
<dbReference type="InterPro" id="IPR000086">
    <property type="entry name" value="NUDIX_hydrolase_dom"/>
</dbReference>
<dbReference type="SUPFAM" id="SSF55811">
    <property type="entry name" value="Nudix"/>
    <property type="match status" value="1"/>
</dbReference>
<proteinExistence type="predicted"/>
<keyword evidence="3" id="KW-1185">Reference proteome</keyword>
<dbReference type="Gene3D" id="3.90.79.10">
    <property type="entry name" value="Nucleoside Triphosphate Pyrophosphohydrolase"/>
    <property type="match status" value="1"/>
</dbReference>
<feature type="domain" description="Nudix hydrolase" evidence="1">
    <location>
        <begin position="17"/>
        <end position="145"/>
    </location>
</feature>
<reference evidence="2 3" key="1">
    <citation type="submission" date="2019-10" db="EMBL/GenBank/DDBJ databases">
        <title>Pseudopuniceibacterium sp. HQ09 islated from Antarctica.</title>
        <authorList>
            <person name="Liao L."/>
            <person name="Su S."/>
            <person name="Chen B."/>
            <person name="Yu Y."/>
        </authorList>
    </citation>
    <scope>NUCLEOTIDE SEQUENCE [LARGE SCALE GENOMIC DNA]</scope>
    <source>
        <strain evidence="2 3">HQ09</strain>
    </source>
</reference>
<gene>
    <name evidence="2" type="ORF">F3W81_13080</name>
</gene>
<name>A0A7L9WNZ6_9RHOB</name>
<dbReference type="Proteomes" id="UP000594118">
    <property type="component" value="Chromosome"/>
</dbReference>
<dbReference type="Pfam" id="PF00293">
    <property type="entry name" value="NUDIX"/>
    <property type="match status" value="1"/>
</dbReference>